<reference evidence="3 4" key="1">
    <citation type="submission" date="2024-01" db="EMBL/GenBank/DDBJ databases">
        <title>A telomere-to-telomere, gap-free genome of sweet tea (Lithocarpus litseifolius).</title>
        <authorList>
            <person name="Zhou J."/>
        </authorList>
    </citation>
    <scope>NUCLEOTIDE SEQUENCE [LARGE SCALE GENOMIC DNA]</scope>
    <source>
        <strain evidence="3">Zhou-2022a</strain>
        <tissue evidence="3">Leaf</tissue>
    </source>
</reference>
<dbReference type="InterPro" id="IPR008972">
    <property type="entry name" value="Cupredoxin"/>
</dbReference>
<dbReference type="PANTHER" id="PTHR33021">
    <property type="entry name" value="BLUE COPPER PROTEIN"/>
    <property type="match status" value="1"/>
</dbReference>
<name>A0AAW2DPM1_9ROSI</name>
<protein>
    <recommendedName>
        <fullName evidence="2">Phytocyanin domain-containing protein</fullName>
    </recommendedName>
</protein>
<dbReference type="AlphaFoldDB" id="A0AAW2DPM1"/>
<proteinExistence type="predicted"/>
<dbReference type="Pfam" id="PF02298">
    <property type="entry name" value="Cu_bind_like"/>
    <property type="match status" value="1"/>
</dbReference>
<dbReference type="Proteomes" id="UP001459277">
    <property type="component" value="Unassembled WGS sequence"/>
</dbReference>
<dbReference type="Gene3D" id="2.60.40.420">
    <property type="entry name" value="Cupredoxins - blue copper proteins"/>
    <property type="match status" value="1"/>
</dbReference>
<accession>A0AAW2DPM1</accession>
<evidence type="ECO:0000259" key="2">
    <source>
        <dbReference type="PROSITE" id="PS51485"/>
    </source>
</evidence>
<feature type="domain" description="Phytocyanin" evidence="2">
    <location>
        <begin position="29"/>
        <end position="124"/>
    </location>
</feature>
<keyword evidence="4" id="KW-1185">Reference proteome</keyword>
<feature type="signal peptide" evidence="1">
    <location>
        <begin position="1"/>
        <end position="27"/>
    </location>
</feature>
<dbReference type="InterPro" id="IPR003245">
    <property type="entry name" value="Phytocyanin_dom"/>
</dbReference>
<comment type="caution">
    <text evidence="3">The sequence shown here is derived from an EMBL/GenBank/DDBJ whole genome shotgun (WGS) entry which is preliminary data.</text>
</comment>
<dbReference type="EMBL" id="JAZDWU010000002">
    <property type="protein sequence ID" value="KAL0012573.1"/>
    <property type="molecule type" value="Genomic_DNA"/>
</dbReference>
<dbReference type="InterPro" id="IPR039391">
    <property type="entry name" value="Phytocyanin-like"/>
</dbReference>
<evidence type="ECO:0000313" key="4">
    <source>
        <dbReference type="Proteomes" id="UP001459277"/>
    </source>
</evidence>
<dbReference type="GO" id="GO:0005886">
    <property type="term" value="C:plasma membrane"/>
    <property type="evidence" value="ECO:0007669"/>
    <property type="project" value="TreeGrafter"/>
</dbReference>
<evidence type="ECO:0000313" key="3">
    <source>
        <dbReference type="EMBL" id="KAL0012573.1"/>
    </source>
</evidence>
<sequence>MAQGRISLIFATVLLLGLFFRCENVWGNTYFVGYDPTGWIFKIEDWPTRQNFKPDDTFVFSYNRGQHNVIVVDKQGYDTCKAPKNAYIQSSGFDYMILNKGENYVICNFTGHCEAKMKMAINVL</sequence>
<dbReference type="PANTHER" id="PTHR33021:SF341">
    <property type="entry name" value="BASIC BLUE PROTEIN-LIKE"/>
    <property type="match status" value="1"/>
</dbReference>
<gene>
    <name evidence="3" type="ORF">SO802_007681</name>
</gene>
<organism evidence="3 4">
    <name type="scientific">Lithocarpus litseifolius</name>
    <dbReference type="NCBI Taxonomy" id="425828"/>
    <lineage>
        <taxon>Eukaryota</taxon>
        <taxon>Viridiplantae</taxon>
        <taxon>Streptophyta</taxon>
        <taxon>Embryophyta</taxon>
        <taxon>Tracheophyta</taxon>
        <taxon>Spermatophyta</taxon>
        <taxon>Magnoliopsida</taxon>
        <taxon>eudicotyledons</taxon>
        <taxon>Gunneridae</taxon>
        <taxon>Pentapetalae</taxon>
        <taxon>rosids</taxon>
        <taxon>fabids</taxon>
        <taxon>Fagales</taxon>
        <taxon>Fagaceae</taxon>
        <taxon>Lithocarpus</taxon>
    </lineage>
</organism>
<dbReference type="GO" id="GO:0009055">
    <property type="term" value="F:electron transfer activity"/>
    <property type="evidence" value="ECO:0007669"/>
    <property type="project" value="InterPro"/>
</dbReference>
<keyword evidence="1" id="KW-0732">Signal</keyword>
<feature type="chain" id="PRO_5043878678" description="Phytocyanin domain-containing protein" evidence="1">
    <location>
        <begin position="28"/>
        <end position="124"/>
    </location>
</feature>
<dbReference type="PROSITE" id="PS51485">
    <property type="entry name" value="PHYTOCYANIN"/>
    <property type="match status" value="1"/>
</dbReference>
<evidence type="ECO:0000256" key="1">
    <source>
        <dbReference type="SAM" id="SignalP"/>
    </source>
</evidence>
<dbReference type="SUPFAM" id="SSF49503">
    <property type="entry name" value="Cupredoxins"/>
    <property type="match status" value="1"/>
</dbReference>